<comment type="caution">
    <text evidence="1">The sequence shown here is derived from an EMBL/GenBank/DDBJ whole genome shotgun (WGS) entry which is preliminary data.</text>
</comment>
<organism evidence="1 2">
    <name type="scientific">Rhipicephalus sanguineus</name>
    <name type="common">Brown dog tick</name>
    <name type="synonym">Ixodes sanguineus</name>
    <dbReference type="NCBI Taxonomy" id="34632"/>
    <lineage>
        <taxon>Eukaryota</taxon>
        <taxon>Metazoa</taxon>
        <taxon>Ecdysozoa</taxon>
        <taxon>Arthropoda</taxon>
        <taxon>Chelicerata</taxon>
        <taxon>Arachnida</taxon>
        <taxon>Acari</taxon>
        <taxon>Parasitiformes</taxon>
        <taxon>Ixodida</taxon>
        <taxon>Ixodoidea</taxon>
        <taxon>Ixodidae</taxon>
        <taxon>Rhipicephalinae</taxon>
        <taxon>Rhipicephalus</taxon>
        <taxon>Rhipicephalus</taxon>
    </lineage>
</organism>
<keyword evidence="2" id="KW-1185">Reference proteome</keyword>
<dbReference type="EMBL" id="JABSTV010001248">
    <property type="protein sequence ID" value="KAH7967775.1"/>
    <property type="molecule type" value="Genomic_DNA"/>
</dbReference>
<evidence type="ECO:0000313" key="1">
    <source>
        <dbReference type="EMBL" id="KAH7967775.1"/>
    </source>
</evidence>
<gene>
    <name evidence="1" type="ORF">HPB52_002318</name>
</gene>
<name>A0A9D4Q4E8_RHISA</name>
<protein>
    <submittedName>
        <fullName evidence="1">Uncharacterized protein</fullName>
    </submittedName>
</protein>
<sequence>MFFISTLCGKSPAVSEAQAPAYRNLAVASWTLGMYSKALSRNAMTYTFLLVTFPTVTKKHMKALTWRCQPAAKKTYRLLHTGVLFPATPSAFYNKSPLYTH</sequence>
<evidence type="ECO:0000313" key="2">
    <source>
        <dbReference type="Proteomes" id="UP000821837"/>
    </source>
</evidence>
<dbReference type="AlphaFoldDB" id="A0A9D4Q4E8"/>
<reference evidence="1" key="2">
    <citation type="submission" date="2021-09" db="EMBL/GenBank/DDBJ databases">
        <authorList>
            <person name="Jia N."/>
            <person name="Wang J."/>
            <person name="Shi W."/>
            <person name="Du L."/>
            <person name="Sun Y."/>
            <person name="Zhan W."/>
            <person name="Jiang J."/>
            <person name="Wang Q."/>
            <person name="Zhang B."/>
            <person name="Ji P."/>
            <person name="Sakyi L.B."/>
            <person name="Cui X."/>
            <person name="Yuan T."/>
            <person name="Jiang B."/>
            <person name="Yang W."/>
            <person name="Lam T.T.-Y."/>
            <person name="Chang Q."/>
            <person name="Ding S."/>
            <person name="Wang X."/>
            <person name="Zhu J."/>
            <person name="Ruan X."/>
            <person name="Zhao L."/>
            <person name="Wei J."/>
            <person name="Que T."/>
            <person name="Du C."/>
            <person name="Cheng J."/>
            <person name="Dai P."/>
            <person name="Han X."/>
            <person name="Huang E."/>
            <person name="Gao Y."/>
            <person name="Liu J."/>
            <person name="Shao H."/>
            <person name="Ye R."/>
            <person name="Li L."/>
            <person name="Wei W."/>
            <person name="Wang X."/>
            <person name="Wang C."/>
            <person name="Huo Q."/>
            <person name="Li W."/>
            <person name="Guo W."/>
            <person name="Chen H."/>
            <person name="Chen S."/>
            <person name="Zhou L."/>
            <person name="Zhou L."/>
            <person name="Ni X."/>
            <person name="Tian J."/>
            <person name="Zhou Y."/>
            <person name="Sheng Y."/>
            <person name="Liu T."/>
            <person name="Pan Y."/>
            <person name="Xia L."/>
            <person name="Li J."/>
            <person name="Zhao F."/>
            <person name="Cao W."/>
        </authorList>
    </citation>
    <scope>NUCLEOTIDE SEQUENCE</scope>
    <source>
        <strain evidence="1">Rsan-2018</strain>
        <tissue evidence="1">Larvae</tissue>
    </source>
</reference>
<proteinExistence type="predicted"/>
<dbReference type="Proteomes" id="UP000821837">
    <property type="component" value="Unassembled WGS sequence"/>
</dbReference>
<accession>A0A9D4Q4E8</accession>
<reference evidence="1" key="1">
    <citation type="journal article" date="2020" name="Cell">
        <title>Large-Scale Comparative Analyses of Tick Genomes Elucidate Their Genetic Diversity and Vector Capacities.</title>
        <authorList>
            <consortium name="Tick Genome and Microbiome Consortium (TIGMIC)"/>
            <person name="Jia N."/>
            <person name="Wang J."/>
            <person name="Shi W."/>
            <person name="Du L."/>
            <person name="Sun Y."/>
            <person name="Zhan W."/>
            <person name="Jiang J.F."/>
            <person name="Wang Q."/>
            <person name="Zhang B."/>
            <person name="Ji P."/>
            <person name="Bell-Sakyi L."/>
            <person name="Cui X.M."/>
            <person name="Yuan T.T."/>
            <person name="Jiang B.G."/>
            <person name="Yang W.F."/>
            <person name="Lam T.T."/>
            <person name="Chang Q.C."/>
            <person name="Ding S.J."/>
            <person name="Wang X.J."/>
            <person name="Zhu J.G."/>
            <person name="Ruan X.D."/>
            <person name="Zhao L."/>
            <person name="Wei J.T."/>
            <person name="Ye R.Z."/>
            <person name="Que T.C."/>
            <person name="Du C.H."/>
            <person name="Zhou Y.H."/>
            <person name="Cheng J.X."/>
            <person name="Dai P.F."/>
            <person name="Guo W.B."/>
            <person name="Han X.H."/>
            <person name="Huang E.J."/>
            <person name="Li L.F."/>
            <person name="Wei W."/>
            <person name="Gao Y.C."/>
            <person name="Liu J.Z."/>
            <person name="Shao H.Z."/>
            <person name="Wang X."/>
            <person name="Wang C.C."/>
            <person name="Yang T.C."/>
            <person name="Huo Q.B."/>
            <person name="Li W."/>
            <person name="Chen H.Y."/>
            <person name="Chen S.E."/>
            <person name="Zhou L.G."/>
            <person name="Ni X.B."/>
            <person name="Tian J.H."/>
            <person name="Sheng Y."/>
            <person name="Liu T."/>
            <person name="Pan Y.S."/>
            <person name="Xia L.Y."/>
            <person name="Li J."/>
            <person name="Zhao F."/>
            <person name="Cao W.C."/>
        </authorList>
    </citation>
    <scope>NUCLEOTIDE SEQUENCE</scope>
    <source>
        <strain evidence="1">Rsan-2018</strain>
    </source>
</reference>